<organism evidence="2 3">
    <name type="scientific">Dickeya lacustris</name>
    <dbReference type="NCBI Taxonomy" id="2259638"/>
    <lineage>
        <taxon>Bacteria</taxon>
        <taxon>Pseudomonadati</taxon>
        <taxon>Pseudomonadota</taxon>
        <taxon>Gammaproteobacteria</taxon>
        <taxon>Enterobacterales</taxon>
        <taxon>Pectobacteriaceae</taxon>
        <taxon>Dickeya</taxon>
    </lineage>
</organism>
<dbReference type="InterPro" id="IPR053145">
    <property type="entry name" value="AB_hydrolase_Est10"/>
</dbReference>
<feature type="domain" description="AB hydrolase-1" evidence="1">
    <location>
        <begin position="47"/>
        <end position="358"/>
    </location>
</feature>
<dbReference type="GO" id="GO:0016787">
    <property type="term" value="F:hydrolase activity"/>
    <property type="evidence" value="ECO:0007669"/>
    <property type="project" value="UniProtKB-KW"/>
</dbReference>
<dbReference type="PANTHER" id="PTHR43265">
    <property type="entry name" value="ESTERASE ESTD"/>
    <property type="match status" value="1"/>
</dbReference>
<dbReference type="SUPFAM" id="SSF53474">
    <property type="entry name" value="alpha/beta-Hydrolases"/>
    <property type="match status" value="1"/>
</dbReference>
<protein>
    <submittedName>
        <fullName evidence="2">Alpha/beta hydrolase</fullName>
    </submittedName>
</protein>
<evidence type="ECO:0000313" key="2">
    <source>
        <dbReference type="EMBL" id="WFN54431.1"/>
    </source>
</evidence>
<dbReference type="PANTHER" id="PTHR43265:SF1">
    <property type="entry name" value="ESTERASE ESTD"/>
    <property type="match status" value="1"/>
</dbReference>
<keyword evidence="3" id="KW-1185">Reference proteome</keyword>
<proteinExistence type="predicted"/>
<gene>
    <name evidence="2" type="ORF">O1Q98_12125</name>
</gene>
<dbReference type="EMBL" id="CP114280">
    <property type="protein sequence ID" value="WFN54431.1"/>
    <property type="molecule type" value="Genomic_DNA"/>
</dbReference>
<evidence type="ECO:0000313" key="3">
    <source>
        <dbReference type="Proteomes" id="UP001219630"/>
    </source>
</evidence>
<sequence length="389" mass="44344">MKDYLSIDELNKTYPVDAFSLPSRDKKATLNGQINWPNTDKHSPSIVLMCPGSGLHNRDYLVGESHSNSDFVFLTLAQELLESGLAVARYDCRGVSSHRRDARLNQPEFIVKKDLAFLEHFIDADIRGTVTPLSQYDDIFTIYDYLTQYTAAGDTTNILLLGHSEGCMNISRLIKHYRIRPQGVVLISPPLLSMPDIMQWQLYEREITWLKNIPHSNGIITFDDIKKGYGNSPHAFISTISKIIPYKGFWDYHDLENARAEGMKNFTEQSAAAMAQHDDDPWPAPAPFTQYAYAWWKQLFAPDATPELFNLKNTTFPVSIFLGTMDTQLDNQKQYAFFIEHRHDFPNIEISLLEGVGHTLGLHALMGPIADECMEKMMHSIHRITANDR</sequence>
<dbReference type="Gene3D" id="3.40.50.1820">
    <property type="entry name" value="alpha/beta hydrolase"/>
    <property type="match status" value="1"/>
</dbReference>
<accession>A0ABY8G3B4</accession>
<keyword evidence="2" id="KW-0378">Hydrolase</keyword>
<dbReference type="Pfam" id="PF12697">
    <property type="entry name" value="Abhydrolase_6"/>
    <property type="match status" value="1"/>
</dbReference>
<name>A0ABY8G3B4_9GAMM</name>
<dbReference type="InterPro" id="IPR029058">
    <property type="entry name" value="AB_hydrolase_fold"/>
</dbReference>
<dbReference type="RefSeq" id="WP_125257815.1">
    <property type="nucleotide sequence ID" value="NZ_CP114280.1"/>
</dbReference>
<dbReference type="InterPro" id="IPR000073">
    <property type="entry name" value="AB_hydrolase_1"/>
</dbReference>
<reference evidence="2 3" key="1">
    <citation type="submission" date="2022-12" db="EMBL/GenBank/DDBJ databases">
        <title>Complete genome sequencing of Dickeya lacustris type strain LMG30899.</title>
        <authorList>
            <person name="Dobhal S."/>
            <person name="Arizala D."/>
            <person name="Arif M."/>
        </authorList>
    </citation>
    <scope>NUCLEOTIDE SEQUENCE [LARGE SCALE GENOMIC DNA]</scope>
    <source>
        <strain evidence="2 3">LMG30899</strain>
    </source>
</reference>
<evidence type="ECO:0000259" key="1">
    <source>
        <dbReference type="Pfam" id="PF12697"/>
    </source>
</evidence>
<dbReference type="Proteomes" id="UP001219630">
    <property type="component" value="Chromosome"/>
</dbReference>